<organism evidence="2 5">
    <name type="scientific">Rhizobium hidalgonense</name>
    <dbReference type="NCBI Taxonomy" id="1538159"/>
    <lineage>
        <taxon>Bacteria</taxon>
        <taxon>Pseudomonadati</taxon>
        <taxon>Pseudomonadota</taxon>
        <taxon>Alphaproteobacteria</taxon>
        <taxon>Hyphomicrobiales</taxon>
        <taxon>Rhizobiaceae</taxon>
        <taxon>Rhizobium/Agrobacterium group</taxon>
        <taxon>Rhizobium</taxon>
    </lineage>
</organism>
<evidence type="ECO:0000313" key="3">
    <source>
        <dbReference type="EMBL" id="PDT20867.1"/>
    </source>
</evidence>
<comment type="caution">
    <text evidence="2">The sequence shown here is derived from an EMBL/GenBank/DDBJ whole genome shotgun (WGS) entry which is preliminary data.</text>
</comment>
<feature type="transmembrane region" description="Helical" evidence="1">
    <location>
        <begin position="60"/>
        <end position="81"/>
    </location>
</feature>
<evidence type="ECO:0008006" key="6">
    <source>
        <dbReference type="Google" id="ProtNLM"/>
    </source>
</evidence>
<evidence type="ECO:0000256" key="1">
    <source>
        <dbReference type="SAM" id="Phobius"/>
    </source>
</evidence>
<dbReference type="Proteomes" id="UP000219914">
    <property type="component" value="Unassembled WGS sequence"/>
</dbReference>
<evidence type="ECO:0000313" key="2">
    <source>
        <dbReference type="EMBL" id="MDR9772724.1"/>
    </source>
</evidence>
<feature type="transmembrane region" description="Helical" evidence="1">
    <location>
        <begin position="224"/>
        <end position="247"/>
    </location>
</feature>
<feature type="transmembrane region" description="Helical" evidence="1">
    <location>
        <begin position="338"/>
        <end position="359"/>
    </location>
</feature>
<protein>
    <recommendedName>
        <fullName evidence="6">MFS transporter</fullName>
    </recommendedName>
</protein>
<accession>A0A2A6K7N7</accession>
<dbReference type="EMBL" id="JAVLSF010000004">
    <property type="protein sequence ID" value="MDR9772724.1"/>
    <property type="molecule type" value="Genomic_DNA"/>
</dbReference>
<reference evidence="3 4" key="1">
    <citation type="submission" date="2017-09" db="EMBL/GenBank/DDBJ databases">
        <title>Comparative genomics of rhizobia isolated from Phaseolus vulgaris in China.</title>
        <authorList>
            <person name="Tong W."/>
        </authorList>
    </citation>
    <scope>NUCLEOTIDE SEQUENCE [LARGE SCALE GENOMIC DNA]</scope>
    <source>
        <strain evidence="3 4">FH14</strain>
    </source>
</reference>
<dbReference type="RefSeq" id="WP_097536686.1">
    <property type="nucleotide sequence ID" value="NZ_CP054029.1"/>
</dbReference>
<feature type="transmembrane region" description="Helical" evidence="1">
    <location>
        <begin position="259"/>
        <end position="283"/>
    </location>
</feature>
<keyword evidence="1" id="KW-0472">Membrane</keyword>
<feature type="transmembrane region" description="Helical" evidence="1">
    <location>
        <begin position="88"/>
        <end position="110"/>
    </location>
</feature>
<feature type="transmembrane region" description="Helical" evidence="1">
    <location>
        <begin position="151"/>
        <end position="172"/>
    </location>
</feature>
<dbReference type="EMBL" id="NWSY01000022">
    <property type="protein sequence ID" value="PDT20867.1"/>
    <property type="molecule type" value="Genomic_DNA"/>
</dbReference>
<dbReference type="Proteomes" id="UP001268610">
    <property type="component" value="Unassembled WGS sequence"/>
</dbReference>
<keyword evidence="1" id="KW-0812">Transmembrane</keyword>
<dbReference type="AlphaFoldDB" id="A0A2A6K7N7"/>
<feature type="transmembrane region" description="Helical" evidence="1">
    <location>
        <begin position="304"/>
        <end position="326"/>
    </location>
</feature>
<feature type="transmembrane region" description="Helical" evidence="1">
    <location>
        <begin position="116"/>
        <end position="139"/>
    </location>
</feature>
<sequence length="385" mass="41060">MENTSASASNTDWTLADFLSTYRYWALFLSSLLLAIGGQGLSTVLPMISRMMGSSAQTIGIFYFGSTLGWGVGAFLAFVVASRRARSALIYPLVICAVVAFSFLPAPALWGSPAFLFLFGLALGTVRAVFPLAIAILLVSGRPGKIDFGCALALMSTTILISAVAPIGASWLTEFDPGGLPVVLGFLACLLLAVILLLPAGHLTFDEPPRPRHRPLTPRRRSPLLVALILSIPPILGFLMGLGIYLFQANGFDVISSSVTLLPALLVLGIAVAVFIYFAFWVYRIHGELAGAAQSQRLVTPLAAMLIAILVPLGLAVLVMTLGDLLNDRSRNADQRPLVSIVWLGIWSIIFPPIAIAMIQNAANDSHVVGSKDLHAGSHARTEER</sequence>
<dbReference type="Gene3D" id="1.20.1250.20">
    <property type="entry name" value="MFS general substrate transporter like domains"/>
    <property type="match status" value="1"/>
</dbReference>
<evidence type="ECO:0000313" key="4">
    <source>
        <dbReference type="Proteomes" id="UP000219914"/>
    </source>
</evidence>
<evidence type="ECO:0000313" key="5">
    <source>
        <dbReference type="Proteomes" id="UP001268610"/>
    </source>
</evidence>
<feature type="transmembrane region" description="Helical" evidence="1">
    <location>
        <begin position="178"/>
        <end position="203"/>
    </location>
</feature>
<feature type="transmembrane region" description="Helical" evidence="1">
    <location>
        <begin position="24"/>
        <end position="48"/>
    </location>
</feature>
<proteinExistence type="predicted"/>
<reference evidence="2" key="2">
    <citation type="submission" date="2023-04" db="EMBL/GenBank/DDBJ databases">
        <title>Genomic characterization of faba bean (Vicia faba) microsymbionts in Mexican soils.</title>
        <authorList>
            <person name="Rivera Orduna F.N."/>
            <person name="Guevara-Luna J."/>
            <person name="Yan J."/>
            <person name="Arroyo-Herrera I."/>
            <person name="Li Y."/>
            <person name="Vasquez-Murrieta M.S."/>
            <person name="Wang E.T."/>
        </authorList>
    </citation>
    <scope>NUCLEOTIDE SEQUENCE</scope>
    <source>
        <strain evidence="2">CH26</strain>
    </source>
</reference>
<dbReference type="InterPro" id="IPR036259">
    <property type="entry name" value="MFS_trans_sf"/>
</dbReference>
<dbReference type="SUPFAM" id="SSF103473">
    <property type="entry name" value="MFS general substrate transporter"/>
    <property type="match status" value="1"/>
</dbReference>
<name>A0A2A6K7N7_9HYPH</name>
<keyword evidence="1" id="KW-1133">Transmembrane helix</keyword>
<keyword evidence="4" id="KW-1185">Reference proteome</keyword>
<gene>
    <name evidence="3" type="ORF">CO674_25825</name>
    <name evidence="2" type="ORF">RJJ65_08645</name>
</gene>